<dbReference type="AlphaFoldDB" id="A0A222DZT9"/>
<comment type="similarity">
    <text evidence="2">Belongs to the bacterial solute-binding protein 2 family.</text>
</comment>
<dbReference type="Proteomes" id="UP000203589">
    <property type="component" value="Chromosome"/>
</dbReference>
<keyword evidence="6" id="KW-1185">Reference proteome</keyword>
<dbReference type="OrthoDB" id="9773673at2"/>
<comment type="subcellular location">
    <subcellularLocation>
        <location evidence="1">Cell envelope</location>
    </subcellularLocation>
</comment>
<dbReference type="GO" id="GO:0030246">
    <property type="term" value="F:carbohydrate binding"/>
    <property type="evidence" value="ECO:0007669"/>
    <property type="project" value="UniProtKB-ARBA"/>
</dbReference>
<dbReference type="CDD" id="cd01536">
    <property type="entry name" value="PBP1_ABC_sugar_binding-like"/>
    <property type="match status" value="1"/>
</dbReference>
<evidence type="ECO:0000256" key="3">
    <source>
        <dbReference type="ARBA" id="ARBA00022729"/>
    </source>
</evidence>
<evidence type="ECO:0000256" key="2">
    <source>
        <dbReference type="ARBA" id="ARBA00007639"/>
    </source>
</evidence>
<feature type="domain" description="Periplasmic binding protein" evidence="4">
    <location>
        <begin position="8"/>
        <end position="261"/>
    </location>
</feature>
<dbReference type="KEGG" id="aht:ANTHELSMS3_00749"/>
<dbReference type="Gene3D" id="3.40.50.2300">
    <property type="match status" value="2"/>
</dbReference>
<dbReference type="Pfam" id="PF13407">
    <property type="entry name" value="Peripla_BP_4"/>
    <property type="match status" value="1"/>
</dbReference>
<dbReference type="InterPro" id="IPR028082">
    <property type="entry name" value="Peripla_BP_I"/>
</dbReference>
<dbReference type="SUPFAM" id="SSF53822">
    <property type="entry name" value="Periplasmic binding protein-like I"/>
    <property type="match status" value="1"/>
</dbReference>
<name>A0A222DZT9_9RHOB</name>
<protein>
    <submittedName>
        <fullName evidence="5">Xylitol-binding protein</fullName>
    </submittedName>
</protein>
<dbReference type="InterPro" id="IPR025997">
    <property type="entry name" value="SBP_2_dom"/>
</dbReference>
<dbReference type="RefSeq" id="WP_094033701.1">
    <property type="nucleotide sequence ID" value="NZ_CP022540.1"/>
</dbReference>
<evidence type="ECO:0000256" key="1">
    <source>
        <dbReference type="ARBA" id="ARBA00004196"/>
    </source>
</evidence>
<dbReference type="PANTHER" id="PTHR46847:SF1">
    <property type="entry name" value="D-ALLOSE-BINDING PERIPLASMIC PROTEIN-RELATED"/>
    <property type="match status" value="1"/>
</dbReference>
<keyword evidence="3" id="KW-0732">Signal</keyword>
<dbReference type="GO" id="GO:0030313">
    <property type="term" value="C:cell envelope"/>
    <property type="evidence" value="ECO:0007669"/>
    <property type="project" value="UniProtKB-SubCell"/>
</dbReference>
<organism evidence="5 6">
    <name type="scientific">Antarctobacter heliothermus</name>
    <dbReference type="NCBI Taxonomy" id="74033"/>
    <lineage>
        <taxon>Bacteria</taxon>
        <taxon>Pseudomonadati</taxon>
        <taxon>Pseudomonadota</taxon>
        <taxon>Alphaproteobacteria</taxon>
        <taxon>Rhodobacterales</taxon>
        <taxon>Roseobacteraceae</taxon>
        <taxon>Antarctobacter</taxon>
    </lineage>
</organism>
<dbReference type="EMBL" id="CP022540">
    <property type="protein sequence ID" value="ASP19467.1"/>
    <property type="molecule type" value="Genomic_DNA"/>
</dbReference>
<accession>A0A222DZT9</accession>
<proteinExistence type="inferred from homology"/>
<evidence type="ECO:0000313" key="5">
    <source>
        <dbReference type="EMBL" id="ASP19467.1"/>
    </source>
</evidence>
<evidence type="ECO:0000259" key="4">
    <source>
        <dbReference type="Pfam" id="PF13407"/>
    </source>
</evidence>
<evidence type="ECO:0000313" key="6">
    <source>
        <dbReference type="Proteomes" id="UP000203589"/>
    </source>
</evidence>
<dbReference type="PANTHER" id="PTHR46847">
    <property type="entry name" value="D-ALLOSE-BINDING PERIPLASMIC PROTEIN-RELATED"/>
    <property type="match status" value="1"/>
</dbReference>
<sequence length="300" mass="32080">MTKKPRHIVCITKNGTNPAYQGARIGVRRIAEQAGCRVTSLWPQTPDDPEEQAALLRAALKESPDAIMIAPADPARLDPELELARAVGLPIISFVSRSAAIAPDCFVTSDNRALAEGIAVHLFSALNGRGRVGIIEGNPASETSAPRTEGFMAAIDGAPGITLAARGVGYYQRDQAAMATKAMLDKTRDLDGMLVANDFMALGVIDELRQAGLSIPVVSVNAMPQAIESLHNGSLLATSAFDAMKIACTATMATLRLLDGRDVPENIMLPVEIVTVRNCAPWERGYEDRPLPVWEDIVGR</sequence>
<gene>
    <name evidence="5" type="ORF">ANTHELSMS3_00749</name>
</gene>
<reference evidence="5 6" key="1">
    <citation type="submission" date="2017-07" db="EMBL/GenBank/DDBJ databases">
        <title>Genome Sequence of Antarctobacter heliothermus Strain SMS3 Isolated from a culture of the Diatom Skeletonema marinoi.</title>
        <authorList>
            <person name="Topel M."/>
            <person name="Pinder M.I.M."/>
            <person name="Johansson O.N."/>
            <person name="Kourtchenko O."/>
            <person name="Godhe A."/>
            <person name="Clarke A.K."/>
        </authorList>
    </citation>
    <scope>NUCLEOTIDE SEQUENCE [LARGE SCALE GENOMIC DNA]</scope>
    <source>
        <strain evidence="5 6">SMS3</strain>
    </source>
</reference>